<feature type="compositionally biased region" description="Polar residues" evidence="1">
    <location>
        <begin position="1"/>
        <end position="16"/>
    </location>
</feature>
<dbReference type="Proteomes" id="UP000237000">
    <property type="component" value="Unassembled WGS sequence"/>
</dbReference>
<feature type="compositionally biased region" description="Low complexity" evidence="1">
    <location>
        <begin position="65"/>
        <end position="82"/>
    </location>
</feature>
<dbReference type="InParanoid" id="A0A2P5AD28"/>
<comment type="caution">
    <text evidence="2">The sequence shown here is derived from an EMBL/GenBank/DDBJ whole genome shotgun (WGS) entry which is preliminary data.</text>
</comment>
<protein>
    <submittedName>
        <fullName evidence="2">Uncharacterized protein</fullName>
    </submittedName>
</protein>
<feature type="compositionally biased region" description="Pro residues" evidence="1">
    <location>
        <begin position="53"/>
        <end position="64"/>
    </location>
</feature>
<name>A0A2P5AD28_TREOI</name>
<feature type="region of interest" description="Disordered" evidence="1">
    <location>
        <begin position="1"/>
        <end position="104"/>
    </location>
</feature>
<accession>A0A2P5AD28</accession>
<gene>
    <name evidence="2" type="ORF">TorRG33x02_353290</name>
</gene>
<evidence type="ECO:0000313" key="2">
    <source>
        <dbReference type="EMBL" id="PON34451.1"/>
    </source>
</evidence>
<organism evidence="2 3">
    <name type="scientific">Trema orientale</name>
    <name type="common">Charcoal tree</name>
    <name type="synonym">Celtis orientalis</name>
    <dbReference type="NCBI Taxonomy" id="63057"/>
    <lineage>
        <taxon>Eukaryota</taxon>
        <taxon>Viridiplantae</taxon>
        <taxon>Streptophyta</taxon>
        <taxon>Embryophyta</taxon>
        <taxon>Tracheophyta</taxon>
        <taxon>Spermatophyta</taxon>
        <taxon>Magnoliopsida</taxon>
        <taxon>eudicotyledons</taxon>
        <taxon>Gunneridae</taxon>
        <taxon>Pentapetalae</taxon>
        <taxon>rosids</taxon>
        <taxon>fabids</taxon>
        <taxon>Rosales</taxon>
        <taxon>Cannabaceae</taxon>
        <taxon>Trema</taxon>
    </lineage>
</organism>
<dbReference type="AlphaFoldDB" id="A0A2P5AD28"/>
<evidence type="ECO:0000256" key="1">
    <source>
        <dbReference type="SAM" id="MobiDB-lite"/>
    </source>
</evidence>
<evidence type="ECO:0000313" key="3">
    <source>
        <dbReference type="Proteomes" id="UP000237000"/>
    </source>
</evidence>
<feature type="compositionally biased region" description="Pro residues" evidence="1">
    <location>
        <begin position="83"/>
        <end position="96"/>
    </location>
</feature>
<dbReference type="OrthoDB" id="10504760at2759"/>
<proteinExistence type="predicted"/>
<dbReference type="EMBL" id="JXTC01000934">
    <property type="protein sequence ID" value="PON34451.1"/>
    <property type="molecule type" value="Genomic_DNA"/>
</dbReference>
<keyword evidence="3" id="KW-1185">Reference proteome</keyword>
<sequence length="104" mass="10980">MLQVQPTHKPNNNSPRRQIHPTRMDINLLGRWPRSSSTTPRPRLHPHSTAGPTKPPSHSPPPSSAPHSVSPPASSEPSGSSPPTLPPSSPPAPSRPPTTHATSA</sequence>
<reference evidence="3" key="1">
    <citation type="submission" date="2016-06" db="EMBL/GenBank/DDBJ databases">
        <title>Parallel loss of symbiosis genes in relatives of nitrogen-fixing non-legume Parasponia.</title>
        <authorList>
            <person name="Van Velzen R."/>
            <person name="Holmer R."/>
            <person name="Bu F."/>
            <person name="Rutten L."/>
            <person name="Van Zeijl A."/>
            <person name="Liu W."/>
            <person name="Santuari L."/>
            <person name="Cao Q."/>
            <person name="Sharma T."/>
            <person name="Shen D."/>
            <person name="Roswanjaya Y."/>
            <person name="Wardhani T."/>
            <person name="Kalhor M.S."/>
            <person name="Jansen J."/>
            <person name="Van den Hoogen J."/>
            <person name="Gungor B."/>
            <person name="Hartog M."/>
            <person name="Hontelez J."/>
            <person name="Verver J."/>
            <person name="Yang W.-C."/>
            <person name="Schijlen E."/>
            <person name="Repin R."/>
            <person name="Schilthuizen M."/>
            <person name="Schranz E."/>
            <person name="Heidstra R."/>
            <person name="Miyata K."/>
            <person name="Fedorova E."/>
            <person name="Kohlen W."/>
            <person name="Bisseling T."/>
            <person name="Smit S."/>
            <person name="Geurts R."/>
        </authorList>
    </citation>
    <scope>NUCLEOTIDE SEQUENCE [LARGE SCALE GENOMIC DNA]</scope>
    <source>
        <strain evidence="3">cv. RG33-2</strain>
    </source>
</reference>